<reference evidence="2" key="1">
    <citation type="submission" date="2023-06" db="EMBL/GenBank/DDBJ databases">
        <title>Genome-scale phylogeny and comparative genomics of the fungal order Sordariales.</title>
        <authorList>
            <consortium name="Lawrence Berkeley National Laboratory"/>
            <person name="Hensen N."/>
            <person name="Bonometti L."/>
            <person name="Westerberg I."/>
            <person name="Brannstrom I.O."/>
            <person name="Guillou S."/>
            <person name="Cros-Aarteil S."/>
            <person name="Calhoun S."/>
            <person name="Haridas S."/>
            <person name="Kuo A."/>
            <person name="Mondo S."/>
            <person name="Pangilinan J."/>
            <person name="Riley R."/>
            <person name="LaButti K."/>
            <person name="Andreopoulos B."/>
            <person name="Lipzen A."/>
            <person name="Chen C."/>
            <person name="Yanf M."/>
            <person name="Daum C."/>
            <person name="Ng V."/>
            <person name="Clum A."/>
            <person name="Steindorff A."/>
            <person name="Ohm R."/>
            <person name="Martin F."/>
            <person name="Silar P."/>
            <person name="Natvig D."/>
            <person name="Lalanne C."/>
            <person name="Gautier V."/>
            <person name="Ament-velasquez S.L."/>
            <person name="Kruys A."/>
            <person name="Hutchinson M.I."/>
            <person name="Powell A.J."/>
            <person name="Barry K."/>
            <person name="Miller A.N."/>
            <person name="Grigoriev I.V."/>
            <person name="Debuchy R."/>
            <person name="Gladieux P."/>
            <person name="Thoren M.H."/>
            <person name="Johannesson H."/>
        </authorList>
    </citation>
    <scope>NUCLEOTIDE SEQUENCE</scope>
    <source>
        <strain evidence="2">SMH3391-2</strain>
    </source>
</reference>
<dbReference type="Proteomes" id="UP001174934">
    <property type="component" value="Unassembled WGS sequence"/>
</dbReference>
<proteinExistence type="predicted"/>
<evidence type="ECO:0000313" key="2">
    <source>
        <dbReference type="EMBL" id="KAK0637331.1"/>
    </source>
</evidence>
<dbReference type="EMBL" id="JAULSR010000001">
    <property type="protein sequence ID" value="KAK0637331.1"/>
    <property type="molecule type" value="Genomic_DNA"/>
</dbReference>
<feature type="compositionally biased region" description="Low complexity" evidence="1">
    <location>
        <begin position="58"/>
        <end position="67"/>
    </location>
</feature>
<keyword evidence="3" id="KW-1185">Reference proteome</keyword>
<name>A0AA39XPH9_9PEZI</name>
<dbReference type="AlphaFoldDB" id="A0AA39XPH9"/>
<evidence type="ECO:0000256" key="1">
    <source>
        <dbReference type="SAM" id="MobiDB-lite"/>
    </source>
</evidence>
<feature type="region of interest" description="Disordered" evidence="1">
    <location>
        <begin position="58"/>
        <end position="90"/>
    </location>
</feature>
<accession>A0AA39XPH9</accession>
<protein>
    <submittedName>
        <fullName evidence="2">Uncharacterized protein</fullName>
    </submittedName>
</protein>
<gene>
    <name evidence="2" type="ORF">B0T17DRAFT_521382</name>
</gene>
<evidence type="ECO:0000313" key="3">
    <source>
        <dbReference type="Proteomes" id="UP001174934"/>
    </source>
</evidence>
<organism evidence="2 3">
    <name type="scientific">Bombardia bombarda</name>
    <dbReference type="NCBI Taxonomy" id="252184"/>
    <lineage>
        <taxon>Eukaryota</taxon>
        <taxon>Fungi</taxon>
        <taxon>Dikarya</taxon>
        <taxon>Ascomycota</taxon>
        <taxon>Pezizomycotina</taxon>
        <taxon>Sordariomycetes</taxon>
        <taxon>Sordariomycetidae</taxon>
        <taxon>Sordariales</taxon>
        <taxon>Lasiosphaeriaceae</taxon>
        <taxon>Bombardia</taxon>
    </lineage>
</organism>
<comment type="caution">
    <text evidence="2">The sequence shown here is derived from an EMBL/GenBank/DDBJ whole genome shotgun (WGS) entry which is preliminary data.</text>
</comment>
<sequence>MATIRPPALTAPPPIQLQAAWERHQPPSALRHNPSHCHPVFFTQRLRPQKPLSAMSPQQQQHQVAQHNSATVQSPVAHGYVYQDGRGPRL</sequence>